<comment type="caution">
    <text evidence="4">The sequence shown here is derived from an EMBL/GenBank/DDBJ whole genome shotgun (WGS) entry which is preliminary data.</text>
</comment>
<dbReference type="VEuPathDB" id="TriTrypDB:C4B63_88g62"/>
<dbReference type="VEuPathDB" id="TriTrypDB:ECC02_013665"/>
<dbReference type="VEuPathDB" id="TriTrypDB:TcCLB.508243.36"/>
<evidence type="ECO:0000259" key="3">
    <source>
        <dbReference type="Pfam" id="PF03372"/>
    </source>
</evidence>
<dbReference type="Gene3D" id="3.60.10.10">
    <property type="entry name" value="Endonuclease/exonuclease/phosphatase"/>
    <property type="match status" value="1"/>
</dbReference>
<dbReference type="Pfam" id="PF03372">
    <property type="entry name" value="Exo_endo_phos"/>
    <property type="match status" value="1"/>
</dbReference>
<dbReference type="AlphaFoldDB" id="A0A2V2UU79"/>
<proteinExistence type="predicted"/>
<dbReference type="VEuPathDB" id="TriTrypDB:Tc_MARK_8171"/>
<dbReference type="GO" id="GO:0003824">
    <property type="term" value="F:catalytic activity"/>
    <property type="evidence" value="ECO:0007669"/>
    <property type="project" value="InterPro"/>
</dbReference>
<dbReference type="VEuPathDB" id="TriTrypDB:Tc_MARK_7663"/>
<dbReference type="VEuPathDB" id="TriTrypDB:TcYC6_0041520"/>
<dbReference type="InterPro" id="IPR005135">
    <property type="entry name" value="Endo/exonuclease/phosphatase"/>
</dbReference>
<feature type="chain" id="PRO_5016147099" description="Endonuclease/exonuclease/phosphatase domain-containing protein" evidence="2">
    <location>
        <begin position="25"/>
        <end position="401"/>
    </location>
</feature>
<evidence type="ECO:0000313" key="5">
    <source>
        <dbReference type="Proteomes" id="UP000246121"/>
    </source>
</evidence>
<evidence type="ECO:0000313" key="4">
    <source>
        <dbReference type="EMBL" id="PWU87620.1"/>
    </source>
</evidence>
<gene>
    <name evidence="4" type="ORF">C4B63_88g62</name>
</gene>
<dbReference type="VEuPathDB" id="TriTrypDB:TcBrA4_0111430"/>
<accession>A0A2V2UU79</accession>
<dbReference type="VEuPathDB" id="TriTrypDB:TcCLB.509259.126"/>
<feature type="domain" description="Endonuclease/exonuclease/phosphatase" evidence="3">
    <location>
        <begin position="107"/>
        <end position="255"/>
    </location>
</feature>
<dbReference type="VEuPathDB" id="TriTrypDB:C3747_8g504"/>
<dbReference type="VEuPathDB" id="TriTrypDB:TcG_12412"/>
<dbReference type="VEuPathDB" id="TriTrypDB:TcCL_ESM10005"/>
<feature type="signal peptide" evidence="2">
    <location>
        <begin position="1"/>
        <end position="24"/>
    </location>
</feature>
<keyword evidence="2" id="KW-0732">Signal</keyword>
<sequence length="401" mass="43890">MTLHLVTVLGLWLHVRTPLRCVAASTTETKKTPPLEKVPRHARCGEVRRSACRLSDRTALPFRCGHSVDITRCGELQKDPDTEEDGFITVWRLNIAGLSSVKKIGSAARLEQHPPDTVLLQEINTRSATAAKPYGYNGFLQSRTGRGGGVATLVRHSLPCERLTLPGTNCLETIAVRATSQGCPSICVVNLYSPPTATVKSSSFISTIRRSGPAAIIAGDLNLHHGLWDRHLPSTTGGVDLSSTLIDVDFGLANDPAQATRITNRNVSSPDVAAYRVLGVTHWQSTPCMDSDRRLISYSVGMDDGIPRLANTLPRREKATFALRKADWPAFTSLCETLLAAASTWLEIRSGILRAAERHILRGSRESPKQSGRTKWNKPSPPQKQHTRHTLRLARRQPASS</sequence>
<dbReference type="VEuPathDB" id="TriTrypDB:TcCLB.508633.140"/>
<dbReference type="Proteomes" id="UP000246121">
    <property type="component" value="Unassembled WGS sequence"/>
</dbReference>
<organism evidence="4 5">
    <name type="scientific">Trypanosoma cruzi</name>
    <dbReference type="NCBI Taxonomy" id="5693"/>
    <lineage>
        <taxon>Eukaryota</taxon>
        <taxon>Discoba</taxon>
        <taxon>Euglenozoa</taxon>
        <taxon>Kinetoplastea</taxon>
        <taxon>Metakinetoplastina</taxon>
        <taxon>Trypanosomatida</taxon>
        <taxon>Trypanosomatidae</taxon>
        <taxon>Trypanosoma</taxon>
        <taxon>Schizotrypanum</taxon>
    </lineage>
</organism>
<evidence type="ECO:0000256" key="1">
    <source>
        <dbReference type="SAM" id="MobiDB-lite"/>
    </source>
</evidence>
<evidence type="ECO:0000256" key="2">
    <source>
        <dbReference type="SAM" id="SignalP"/>
    </source>
</evidence>
<dbReference type="VEuPathDB" id="TriTrypDB:BCY84_02658"/>
<name>A0A2V2UU79_TRYCR</name>
<dbReference type="VEuPathDB" id="TriTrypDB:ECC02_007969"/>
<feature type="compositionally biased region" description="Basic residues" evidence="1">
    <location>
        <begin position="385"/>
        <end position="395"/>
    </location>
</feature>
<dbReference type="SUPFAM" id="SSF56219">
    <property type="entry name" value="DNase I-like"/>
    <property type="match status" value="1"/>
</dbReference>
<dbReference type="VEuPathDB" id="TriTrypDB:TCSYLVIO_008005"/>
<dbReference type="VEuPathDB" id="TriTrypDB:TcCLB.498829.21"/>
<dbReference type="InterPro" id="IPR036691">
    <property type="entry name" value="Endo/exonu/phosph_ase_sf"/>
</dbReference>
<dbReference type="VEuPathDB" id="TriTrypDB:TcCLB.506973.25"/>
<dbReference type="EMBL" id="PRFA01000088">
    <property type="protein sequence ID" value="PWU87620.1"/>
    <property type="molecule type" value="Genomic_DNA"/>
</dbReference>
<feature type="region of interest" description="Disordered" evidence="1">
    <location>
        <begin position="361"/>
        <end position="401"/>
    </location>
</feature>
<dbReference type="VEuPathDB" id="TriTrypDB:TCDM_10852"/>
<protein>
    <recommendedName>
        <fullName evidence="3">Endonuclease/exonuclease/phosphatase domain-containing protein</fullName>
    </recommendedName>
</protein>
<dbReference type="VEuPathDB" id="TriTrypDB:TcYC6_0039720"/>
<reference evidence="4 5" key="1">
    <citation type="journal article" date="2018" name="Microb. Genom.">
        <title>Expanding an expanded genome: long-read sequencing of Trypanosoma cruzi.</title>
        <authorList>
            <person name="Berna L."/>
            <person name="Rodriguez M."/>
            <person name="Chiribao M.L."/>
            <person name="Parodi-Talice A."/>
            <person name="Pita S."/>
            <person name="Rijo G."/>
            <person name="Alvarez-Valin F."/>
            <person name="Robello C."/>
        </authorList>
    </citation>
    <scope>NUCLEOTIDE SEQUENCE [LARGE SCALE GENOMIC DNA]</scope>
    <source>
        <strain evidence="4 5">Dm28c</strain>
    </source>
</reference>